<feature type="chain" id="PRO_5030936053" evidence="1">
    <location>
        <begin position="20"/>
        <end position="143"/>
    </location>
</feature>
<evidence type="ECO:0000256" key="1">
    <source>
        <dbReference type="SAM" id="SignalP"/>
    </source>
</evidence>
<evidence type="ECO:0000313" key="3">
    <source>
        <dbReference type="Proteomes" id="UP000573499"/>
    </source>
</evidence>
<reference evidence="2 3" key="1">
    <citation type="submission" date="2020-07" db="EMBL/GenBank/DDBJ databases">
        <title>Novel species isolated from subtropical streams in China.</title>
        <authorList>
            <person name="Lu H."/>
        </authorList>
    </citation>
    <scope>NUCLEOTIDE SEQUENCE [LARGE SCALE GENOMIC DNA]</scope>
    <source>
        <strain evidence="2 3">LX47W</strain>
    </source>
</reference>
<protein>
    <submittedName>
        <fullName evidence="2">Uncharacterized protein</fullName>
    </submittedName>
</protein>
<name>A0A7W2IJN5_9BURK</name>
<dbReference type="AlphaFoldDB" id="A0A7W2IJN5"/>
<dbReference type="EMBL" id="JACEZU010000003">
    <property type="protein sequence ID" value="MBA5686955.1"/>
    <property type="molecule type" value="Genomic_DNA"/>
</dbReference>
<accession>A0A7W2IJN5</accession>
<keyword evidence="1" id="KW-0732">Signal</keyword>
<sequence>MKKLILASLLSVASLAAFSQTVTPGETVTVPGHALRIDAPTHVRHMSQDEFYPYKATYELANGQELTLTARGTKMFAEVNDQGKHQIVATSSNSFTALDQQLQMTIELLPNDNVAGELLMVVPERTMSDGTVIPAQTMALAVR</sequence>
<gene>
    <name evidence="2" type="ORF">H3H39_07780</name>
</gene>
<organism evidence="2 3">
    <name type="scientific">Rugamonas apoptosis</name>
    <dbReference type="NCBI Taxonomy" id="2758570"/>
    <lineage>
        <taxon>Bacteria</taxon>
        <taxon>Pseudomonadati</taxon>
        <taxon>Pseudomonadota</taxon>
        <taxon>Betaproteobacteria</taxon>
        <taxon>Burkholderiales</taxon>
        <taxon>Oxalobacteraceae</taxon>
        <taxon>Telluria group</taxon>
        <taxon>Rugamonas</taxon>
    </lineage>
</organism>
<proteinExistence type="predicted"/>
<dbReference type="RefSeq" id="WP_182152797.1">
    <property type="nucleotide sequence ID" value="NZ_JACEZU010000003.1"/>
</dbReference>
<evidence type="ECO:0000313" key="2">
    <source>
        <dbReference type="EMBL" id="MBA5686955.1"/>
    </source>
</evidence>
<comment type="caution">
    <text evidence="2">The sequence shown here is derived from an EMBL/GenBank/DDBJ whole genome shotgun (WGS) entry which is preliminary data.</text>
</comment>
<keyword evidence="3" id="KW-1185">Reference proteome</keyword>
<dbReference type="Proteomes" id="UP000573499">
    <property type="component" value="Unassembled WGS sequence"/>
</dbReference>
<feature type="signal peptide" evidence="1">
    <location>
        <begin position="1"/>
        <end position="19"/>
    </location>
</feature>